<keyword evidence="3" id="KW-1185">Reference proteome</keyword>
<gene>
    <name evidence="2" type="ORF">C7450_114134</name>
</gene>
<dbReference type="AlphaFoldDB" id="A0A2V3U6M7"/>
<name>A0A2V3U6M7_9HYPH</name>
<accession>A0A2V3U6M7</accession>
<feature type="domain" description="Zinc finger CHCC-type" evidence="1">
    <location>
        <begin position="23"/>
        <end position="58"/>
    </location>
</feature>
<dbReference type="Gene3D" id="2.60.260.40">
    <property type="entry name" value="q5lls5 like domains"/>
    <property type="match status" value="1"/>
</dbReference>
<dbReference type="OrthoDB" id="9807344at2"/>
<dbReference type="EMBL" id="QJJK01000014">
    <property type="protein sequence ID" value="PXW53257.1"/>
    <property type="molecule type" value="Genomic_DNA"/>
</dbReference>
<dbReference type="Pfam" id="PF10276">
    <property type="entry name" value="zf-CHCC"/>
    <property type="match status" value="1"/>
</dbReference>
<organism evidence="2 3">
    <name type="scientific">Chelatococcus asaccharovorans</name>
    <dbReference type="NCBI Taxonomy" id="28210"/>
    <lineage>
        <taxon>Bacteria</taxon>
        <taxon>Pseudomonadati</taxon>
        <taxon>Pseudomonadota</taxon>
        <taxon>Alphaproteobacteria</taxon>
        <taxon>Hyphomicrobiales</taxon>
        <taxon>Chelatococcaceae</taxon>
        <taxon>Chelatococcus</taxon>
    </lineage>
</organism>
<evidence type="ECO:0000259" key="1">
    <source>
        <dbReference type="Pfam" id="PF10276"/>
    </source>
</evidence>
<protein>
    <submittedName>
        <fullName evidence="2">Putative Zn-finger protein</fullName>
    </submittedName>
</protein>
<evidence type="ECO:0000313" key="2">
    <source>
        <dbReference type="EMBL" id="PXW53257.1"/>
    </source>
</evidence>
<comment type="caution">
    <text evidence="2">The sequence shown here is derived from an EMBL/GenBank/DDBJ whole genome shotgun (WGS) entry which is preliminary data.</text>
</comment>
<proteinExistence type="predicted"/>
<reference evidence="2 3" key="1">
    <citation type="submission" date="2018-05" db="EMBL/GenBank/DDBJ databases">
        <title>Genomic Encyclopedia of Type Strains, Phase IV (KMG-IV): sequencing the most valuable type-strain genomes for metagenomic binning, comparative biology and taxonomic classification.</title>
        <authorList>
            <person name="Goeker M."/>
        </authorList>
    </citation>
    <scope>NUCLEOTIDE SEQUENCE [LARGE SCALE GENOMIC DNA]</scope>
    <source>
        <strain evidence="2 3">DSM 6462</strain>
    </source>
</reference>
<dbReference type="RefSeq" id="WP_110377779.1">
    <property type="nucleotide sequence ID" value="NZ_CAKNFM010000006.1"/>
</dbReference>
<sequence length="86" mass="9487">MADKSIPHFHNTRGVRVIEVGAKKFMCIGALPPFDHPHIYIDMGDDNEAVCSYCSTLYRYRSDLAGTACIPEDSLWDDHTTVAAAG</sequence>
<evidence type="ECO:0000313" key="3">
    <source>
        <dbReference type="Proteomes" id="UP000248021"/>
    </source>
</evidence>
<dbReference type="Proteomes" id="UP000248021">
    <property type="component" value="Unassembled WGS sequence"/>
</dbReference>
<dbReference type="InterPro" id="IPR019401">
    <property type="entry name" value="Znf_CHCC"/>
</dbReference>